<dbReference type="PANTHER" id="PTHR24198">
    <property type="entry name" value="ANKYRIN REPEAT AND PROTEIN KINASE DOMAIN-CONTAINING PROTEIN"/>
    <property type="match status" value="1"/>
</dbReference>
<comment type="caution">
    <text evidence="4">The sequence shown here is derived from an EMBL/GenBank/DDBJ whole genome shotgun (WGS) entry which is preliminary data.</text>
</comment>
<evidence type="ECO:0000256" key="1">
    <source>
        <dbReference type="ARBA" id="ARBA00022737"/>
    </source>
</evidence>
<dbReference type="Gene3D" id="1.25.40.20">
    <property type="entry name" value="Ankyrin repeat-containing domain"/>
    <property type="match status" value="3"/>
</dbReference>
<dbReference type="InterPro" id="IPR002110">
    <property type="entry name" value="Ankyrin_rpt"/>
</dbReference>
<dbReference type="PROSITE" id="PS50088">
    <property type="entry name" value="ANK_REPEAT"/>
    <property type="match status" value="2"/>
</dbReference>
<dbReference type="eggNOG" id="KOG4177">
    <property type="taxonomic scope" value="Eukaryota"/>
</dbReference>
<reference evidence="5" key="1">
    <citation type="journal article" date="2011" name="Genome Biol.">
        <title>Comparative and functional genomics provide insights into the pathogenicity of dermatophytic fungi.</title>
        <authorList>
            <person name="Burmester A."/>
            <person name="Shelest E."/>
            <person name="Gloeckner G."/>
            <person name="Heddergott C."/>
            <person name="Schindler S."/>
            <person name="Staib P."/>
            <person name="Heidel A."/>
            <person name="Felder M."/>
            <person name="Petzold A."/>
            <person name="Szafranski K."/>
            <person name="Feuermann M."/>
            <person name="Pedruzzi I."/>
            <person name="Priebe S."/>
            <person name="Groth M."/>
            <person name="Winkler R."/>
            <person name="Li W."/>
            <person name="Kniemeyer O."/>
            <person name="Schroeckh V."/>
            <person name="Hertweck C."/>
            <person name="Hube B."/>
            <person name="White T.C."/>
            <person name="Platzer M."/>
            <person name="Guthke R."/>
            <person name="Heitman J."/>
            <person name="Woestemeyer J."/>
            <person name="Zipfel P.F."/>
            <person name="Monod M."/>
            <person name="Brakhage A.A."/>
        </authorList>
    </citation>
    <scope>NUCLEOTIDE SEQUENCE [LARGE SCALE GENOMIC DNA]</scope>
    <source>
        <strain evidence="5">ATCC MYA-4681 / CBS 112371</strain>
    </source>
</reference>
<feature type="repeat" description="ANK" evidence="3">
    <location>
        <begin position="317"/>
        <end position="349"/>
    </location>
</feature>
<keyword evidence="2 3" id="KW-0040">ANK repeat</keyword>
<evidence type="ECO:0000256" key="3">
    <source>
        <dbReference type="PROSITE-ProRule" id="PRU00023"/>
    </source>
</evidence>
<dbReference type="EMBL" id="ABSU01000003">
    <property type="protein sequence ID" value="EFE35711.1"/>
    <property type="molecule type" value="Genomic_DNA"/>
</dbReference>
<keyword evidence="1" id="KW-0677">Repeat</keyword>
<dbReference type="SUPFAM" id="SSF48403">
    <property type="entry name" value="Ankyrin repeat"/>
    <property type="match status" value="1"/>
</dbReference>
<gene>
    <name evidence="4" type="ORF">ARB_05755</name>
</gene>
<evidence type="ECO:0000313" key="5">
    <source>
        <dbReference type="Proteomes" id="UP000008866"/>
    </source>
</evidence>
<dbReference type="Proteomes" id="UP000008866">
    <property type="component" value="Unassembled WGS sequence"/>
</dbReference>
<dbReference type="SMART" id="SM00248">
    <property type="entry name" value="ANK"/>
    <property type="match status" value="11"/>
</dbReference>
<dbReference type="InterPro" id="IPR036770">
    <property type="entry name" value="Ankyrin_rpt-contain_sf"/>
</dbReference>
<dbReference type="PROSITE" id="PS50297">
    <property type="entry name" value="ANK_REP_REGION"/>
    <property type="match status" value="1"/>
</dbReference>
<protein>
    <submittedName>
        <fullName evidence="4">Uncharacterized protein</fullName>
    </submittedName>
</protein>
<dbReference type="PANTHER" id="PTHR24198:SF165">
    <property type="entry name" value="ANKYRIN REPEAT-CONTAINING PROTEIN-RELATED"/>
    <property type="match status" value="1"/>
</dbReference>
<sequence>MLLVIAEFAEHERDINALVQTSVRCYSCLNTFLYRHNIQSSGGTGRVSAAGNGNLRAVQKFLDLGVDVNWKSGPSGPTALQSAALGGHIEVVRHLLKSERINLRYANDLGSVLGYAVYGGNTSVVKFLLRDSRINPNIKNTKLCAPIHQAADTGNPDIMKLLLANKRVDPNLRGDTRRTALHIAVRKGHHAVQKLLVEHTRVDPNLKAGPLDRTPLLEAIKAPAETRPEDTLRTLLSSGRIDIEMADDRLRSALSLAAKAKSTAYIKILLEWGANIESLDGFQFTPLLTASRTPGDLCDNVELLLNSGADLRAVDREGRTALALAAQYNNLKTVELLLRHGGSYGPESLVSCDRVNVNFKDDFGNTALHYATYRASIRSAEILLGREETDITVENKEGQSPIKLAATRGSASLVAIHQKQNTSIARKLLSMETVDVDAEDDQGMTPLR</sequence>
<dbReference type="KEGG" id="abe:ARB_05755"/>
<proteinExistence type="predicted"/>
<dbReference type="Pfam" id="PF12796">
    <property type="entry name" value="Ank_2"/>
    <property type="match status" value="3"/>
</dbReference>
<evidence type="ECO:0000256" key="2">
    <source>
        <dbReference type="ARBA" id="ARBA00023043"/>
    </source>
</evidence>
<name>D4ANF0_ARTBC</name>
<accession>D4ANF0</accession>
<dbReference type="OMA" id="WGANIES"/>
<dbReference type="PRINTS" id="PR01415">
    <property type="entry name" value="ANKYRIN"/>
</dbReference>
<dbReference type="RefSeq" id="XP_003016356.1">
    <property type="nucleotide sequence ID" value="XM_003016310.1"/>
</dbReference>
<dbReference type="GeneID" id="9521839"/>
<dbReference type="STRING" id="663331.D4ANF0"/>
<dbReference type="AlphaFoldDB" id="D4ANF0"/>
<dbReference type="HOGENOM" id="CLU_000134_48_8_1"/>
<keyword evidence="5" id="KW-1185">Reference proteome</keyword>
<organism evidence="4 5">
    <name type="scientific">Arthroderma benhamiae (strain ATCC MYA-4681 / CBS 112371)</name>
    <name type="common">Trichophyton mentagrophytes</name>
    <dbReference type="NCBI Taxonomy" id="663331"/>
    <lineage>
        <taxon>Eukaryota</taxon>
        <taxon>Fungi</taxon>
        <taxon>Dikarya</taxon>
        <taxon>Ascomycota</taxon>
        <taxon>Pezizomycotina</taxon>
        <taxon>Eurotiomycetes</taxon>
        <taxon>Eurotiomycetidae</taxon>
        <taxon>Onygenales</taxon>
        <taxon>Arthrodermataceae</taxon>
        <taxon>Trichophyton</taxon>
    </lineage>
</organism>
<evidence type="ECO:0000313" key="4">
    <source>
        <dbReference type="EMBL" id="EFE35711.1"/>
    </source>
</evidence>
<feature type="repeat" description="ANK" evidence="3">
    <location>
        <begin position="249"/>
        <end position="281"/>
    </location>
</feature>